<sequence>MESILTTSFTMEKDFKILLCFKSMNVRSSLFILPLKRMDRMSFF</sequence>
<dbReference type="EMBL" id="AHMT02000053">
    <property type="protein sequence ID" value="EQA60907.1"/>
    <property type="molecule type" value="Genomic_DNA"/>
</dbReference>
<comment type="caution">
    <text evidence="1">The sequence shown here is derived from an EMBL/GenBank/DDBJ whole genome shotgun (WGS) entry which is preliminary data.</text>
</comment>
<reference evidence="1" key="1">
    <citation type="submission" date="2013-05" db="EMBL/GenBank/DDBJ databases">
        <authorList>
            <person name="Harkins D.M."/>
            <person name="Durkin A.S."/>
            <person name="Brinkac L.M."/>
            <person name="Haft D.H."/>
            <person name="Selengut J.D."/>
            <person name="Sanka R."/>
            <person name="DePew J."/>
            <person name="Purushe J."/>
            <person name="Hartskeerl R.A."/>
            <person name="Ahmed A."/>
            <person name="van der Linden H."/>
            <person name="Goris M.G.A."/>
            <person name="Vinetz J.M."/>
            <person name="Sutton G.G."/>
            <person name="Nierman W.C."/>
            <person name="Fouts D.E."/>
        </authorList>
    </citation>
    <scope>NUCLEOTIDE SEQUENCE [LARGE SCALE GENOMIC DNA]</scope>
    <source>
        <strain evidence="1">L 60</strain>
    </source>
</reference>
<accession>V6HVI4</accession>
<organism evidence="1 2">
    <name type="scientific">Leptospira alexanderi serovar Manhao 3 str. L 60</name>
    <dbReference type="NCBI Taxonomy" id="1049759"/>
    <lineage>
        <taxon>Bacteria</taxon>
        <taxon>Pseudomonadati</taxon>
        <taxon>Spirochaetota</taxon>
        <taxon>Spirochaetia</taxon>
        <taxon>Leptospirales</taxon>
        <taxon>Leptospiraceae</taxon>
        <taxon>Leptospira</taxon>
    </lineage>
</organism>
<keyword evidence="2" id="KW-1185">Reference proteome</keyword>
<evidence type="ECO:0000313" key="2">
    <source>
        <dbReference type="Proteomes" id="UP000018747"/>
    </source>
</evidence>
<proteinExistence type="predicted"/>
<dbReference type="AlphaFoldDB" id="V6HVI4"/>
<evidence type="ECO:0000313" key="1">
    <source>
        <dbReference type="EMBL" id="EQA60907.1"/>
    </source>
</evidence>
<protein>
    <submittedName>
        <fullName evidence="1">Uncharacterized protein</fullName>
    </submittedName>
</protein>
<name>V6HVI4_9LEPT</name>
<dbReference type="Proteomes" id="UP000018747">
    <property type="component" value="Unassembled WGS sequence"/>
</dbReference>
<gene>
    <name evidence="1" type="ORF">LEP1GSC062_1634</name>
</gene>